<dbReference type="Proteomes" id="UP000242180">
    <property type="component" value="Unassembled WGS sequence"/>
</dbReference>
<dbReference type="EMBL" id="MCGN01000012">
    <property type="protein sequence ID" value="ORY90478.1"/>
    <property type="molecule type" value="Genomic_DNA"/>
</dbReference>
<reference evidence="2 3" key="1">
    <citation type="submission" date="2016-07" db="EMBL/GenBank/DDBJ databases">
        <title>Pervasive Adenine N6-methylation of Active Genes in Fungi.</title>
        <authorList>
            <consortium name="DOE Joint Genome Institute"/>
            <person name="Mondo S.J."/>
            <person name="Dannebaum R.O."/>
            <person name="Kuo R.C."/>
            <person name="Labutti K."/>
            <person name="Haridas S."/>
            <person name="Kuo A."/>
            <person name="Salamov A."/>
            <person name="Ahrendt S.R."/>
            <person name="Lipzen A."/>
            <person name="Sullivan W."/>
            <person name="Andreopoulos W.B."/>
            <person name="Clum A."/>
            <person name="Lindquist E."/>
            <person name="Daum C."/>
            <person name="Ramamoorthy G.K."/>
            <person name="Gryganskyi A."/>
            <person name="Culley D."/>
            <person name="Magnuson J.K."/>
            <person name="James T.Y."/>
            <person name="O'Malley M.A."/>
            <person name="Stajich J.E."/>
            <person name="Spatafora J.W."/>
            <person name="Visel A."/>
            <person name="Grigoriev I.V."/>
        </authorList>
    </citation>
    <scope>NUCLEOTIDE SEQUENCE [LARGE SCALE GENOMIC DNA]</scope>
    <source>
        <strain evidence="2 3">NRRL 2496</strain>
    </source>
</reference>
<sequence>MSWSCLASKTITAVTGREASQSVNRSFRNIWSRQPISTYRNPCTMDKLCHQAWYSSSCLDEPGDLKILDHWCRQRDVQLSKDSLLPGASSKALRHMRATQFWRKLETDSVDYVSNFKSTTGRLLAKTLELKERAIDAALVEAAQSSTTTTTTSHPASPLDRSVSPSSDADSQLTNLENRVKESMTAFPREAEKNPKQKQVIFSHKVIGS</sequence>
<accession>A0A1X2H075</accession>
<keyword evidence="3" id="KW-1185">Reference proteome</keyword>
<comment type="caution">
    <text evidence="2">The sequence shown here is derived from an EMBL/GenBank/DDBJ whole genome shotgun (WGS) entry which is preliminary data.</text>
</comment>
<evidence type="ECO:0000313" key="2">
    <source>
        <dbReference type="EMBL" id="ORY90478.1"/>
    </source>
</evidence>
<evidence type="ECO:0000256" key="1">
    <source>
        <dbReference type="SAM" id="MobiDB-lite"/>
    </source>
</evidence>
<dbReference type="AlphaFoldDB" id="A0A1X2H075"/>
<dbReference type="InParanoid" id="A0A1X2H075"/>
<feature type="compositionally biased region" description="Polar residues" evidence="1">
    <location>
        <begin position="163"/>
        <end position="172"/>
    </location>
</feature>
<feature type="region of interest" description="Disordered" evidence="1">
    <location>
        <begin position="143"/>
        <end position="172"/>
    </location>
</feature>
<organism evidence="2 3">
    <name type="scientific">Syncephalastrum racemosum</name>
    <name type="common">Filamentous fungus</name>
    <dbReference type="NCBI Taxonomy" id="13706"/>
    <lineage>
        <taxon>Eukaryota</taxon>
        <taxon>Fungi</taxon>
        <taxon>Fungi incertae sedis</taxon>
        <taxon>Mucoromycota</taxon>
        <taxon>Mucoromycotina</taxon>
        <taxon>Mucoromycetes</taxon>
        <taxon>Mucorales</taxon>
        <taxon>Syncephalastraceae</taxon>
        <taxon>Syncephalastrum</taxon>
    </lineage>
</organism>
<evidence type="ECO:0000313" key="3">
    <source>
        <dbReference type="Proteomes" id="UP000242180"/>
    </source>
</evidence>
<name>A0A1X2H075_SYNRA</name>
<gene>
    <name evidence="2" type="ORF">BCR43DRAFT_113616</name>
</gene>
<protein>
    <submittedName>
        <fullName evidence="2">Uncharacterized protein</fullName>
    </submittedName>
</protein>
<proteinExistence type="predicted"/>